<keyword evidence="2" id="KW-1185">Reference proteome</keyword>
<dbReference type="PROSITE" id="PS51257">
    <property type="entry name" value="PROKAR_LIPOPROTEIN"/>
    <property type="match status" value="1"/>
</dbReference>
<sequence length="188" mass="22893">MKSCFIILFLVCSISFVSCSDRSNDKYQISNYYSKSDQDTLLTNIVTYIYKVPRGVDPKRKFELEFRKLYVGQIKNFEFLNYFIDEDSTHYFQLIRPARNEKGYKRGVLGKFKLSDNFQLLDFEEISNTPMLPEEEIREKGKFLWQDLMYYKNLDRYFLNKEFIEFPDERARYDKTKNEWTYDKLNFK</sequence>
<dbReference type="EMBL" id="FZOK01000007">
    <property type="protein sequence ID" value="SNS32237.1"/>
    <property type="molecule type" value="Genomic_DNA"/>
</dbReference>
<name>A0A239DIM3_9BACT</name>
<dbReference type="Proteomes" id="UP000198480">
    <property type="component" value="Unassembled WGS sequence"/>
</dbReference>
<reference evidence="2" key="1">
    <citation type="submission" date="2017-06" db="EMBL/GenBank/DDBJ databases">
        <authorList>
            <person name="Varghese N."/>
            <person name="Submissions S."/>
        </authorList>
    </citation>
    <scope>NUCLEOTIDE SEQUENCE [LARGE SCALE GENOMIC DNA]</scope>
    <source>
        <strain evidence="2">5C</strain>
    </source>
</reference>
<dbReference type="AlphaFoldDB" id="A0A239DIM3"/>
<protein>
    <recommendedName>
        <fullName evidence="3">Lipoprotein</fullName>
    </recommendedName>
</protein>
<evidence type="ECO:0000313" key="1">
    <source>
        <dbReference type="EMBL" id="SNS32237.1"/>
    </source>
</evidence>
<proteinExistence type="predicted"/>
<evidence type="ECO:0008006" key="3">
    <source>
        <dbReference type="Google" id="ProtNLM"/>
    </source>
</evidence>
<dbReference type="OrthoDB" id="1347074at2"/>
<organism evidence="1 2">
    <name type="scientific">Belliella buryatensis</name>
    <dbReference type="NCBI Taxonomy" id="1500549"/>
    <lineage>
        <taxon>Bacteria</taxon>
        <taxon>Pseudomonadati</taxon>
        <taxon>Bacteroidota</taxon>
        <taxon>Cytophagia</taxon>
        <taxon>Cytophagales</taxon>
        <taxon>Cyclobacteriaceae</taxon>
        <taxon>Belliella</taxon>
    </lineage>
</organism>
<gene>
    <name evidence="1" type="ORF">SAMN06295967_10778</name>
</gene>
<accession>A0A239DIM3</accession>
<dbReference type="RefSeq" id="WP_089240004.1">
    <property type="nucleotide sequence ID" value="NZ_FZOK01000007.1"/>
</dbReference>
<evidence type="ECO:0000313" key="2">
    <source>
        <dbReference type="Proteomes" id="UP000198480"/>
    </source>
</evidence>